<evidence type="ECO:0000256" key="18">
    <source>
        <dbReference type="PROSITE-ProRule" id="PRU01251"/>
    </source>
</evidence>
<evidence type="ECO:0000256" key="5">
    <source>
        <dbReference type="ARBA" id="ARBA00022490"/>
    </source>
</evidence>
<evidence type="ECO:0000313" key="21">
    <source>
        <dbReference type="Proteomes" id="UP000239735"/>
    </source>
</evidence>
<reference evidence="21" key="1">
    <citation type="submission" date="2018-02" db="EMBL/GenBank/DDBJ databases">
        <authorList>
            <person name="Hausmann B."/>
        </authorList>
    </citation>
    <scope>NUCLEOTIDE SEQUENCE [LARGE SCALE GENOMIC DNA]</scope>
    <source>
        <strain evidence="21">Peat soil MAG SbA5</strain>
    </source>
</reference>
<evidence type="ECO:0000256" key="13">
    <source>
        <dbReference type="ARBA" id="ARBA00023315"/>
    </source>
</evidence>
<evidence type="ECO:0000256" key="10">
    <source>
        <dbReference type="ARBA" id="ARBA00022842"/>
    </source>
</evidence>
<dbReference type="GO" id="GO:0019134">
    <property type="term" value="F:glucosamine-1-phosphate N-acetyltransferase activity"/>
    <property type="evidence" value="ECO:0007669"/>
    <property type="project" value="UniProtKB-EC"/>
</dbReference>
<keyword evidence="5" id="KW-0963">Cytoplasm</keyword>
<dbReference type="PROSITE" id="PS51903">
    <property type="entry name" value="CLP_R"/>
    <property type="match status" value="1"/>
</dbReference>
<evidence type="ECO:0000256" key="17">
    <source>
        <dbReference type="ARBA" id="ARBA00049628"/>
    </source>
</evidence>
<keyword evidence="14" id="KW-0961">Cell wall biogenesis/degradation</keyword>
<feature type="domain" description="Clp R" evidence="19">
    <location>
        <begin position="2"/>
        <end position="144"/>
    </location>
</feature>
<protein>
    <submittedName>
        <fullName evidence="20">Putative UDP-N-acetylglucosamine diphosphorylase</fullName>
        <ecNumber evidence="20">2.7.7.23</ecNumber>
    </submittedName>
</protein>
<evidence type="ECO:0000259" key="19">
    <source>
        <dbReference type="PROSITE" id="PS51903"/>
    </source>
</evidence>
<evidence type="ECO:0000256" key="15">
    <source>
        <dbReference type="ARBA" id="ARBA00048247"/>
    </source>
</evidence>
<keyword evidence="9 18" id="KW-0677">Repeat</keyword>
<dbReference type="GO" id="GO:0008360">
    <property type="term" value="P:regulation of cell shape"/>
    <property type="evidence" value="ECO:0007669"/>
    <property type="project" value="UniProtKB-KW"/>
</dbReference>
<sequence>MFERYTEKARRVIFYARYEASQFGSPFIETEHLLLGLMREDKALTIRFLRSHGSLESIEKQISEHTVIREKTSTSADLPLSNEGKRVLACAAEEAERLGHKHIGTEHLLLGLLREEKCFAAQILQERGLELAPIRVELARLTQESESVTESVTMISARPDPRAFWLVRAGVKINRPETCVIDPEVEVGAETIIEPYVQLLGKTRVGSGCHIRSFSVIENCTLGDKVLVRQSCVLEDSTIADGAELGPFVHLRPGCEIGENAHMGNFVEGKKVRMGKGAKANHLSYLGDAEVGEGANIGAGTITCNYDGVRKYRTQIGKRVFVGSDTTLVAPITLGDGSYIGAGSCITKDVPADALAVGRGRQITKKGWAAARRAKRDPR</sequence>
<keyword evidence="11" id="KW-0133">Cell shape</keyword>
<dbReference type="EC" id="2.7.7.23" evidence="20"/>
<keyword evidence="13" id="KW-0012">Acyltransferase</keyword>
<accession>A0A2N9M3K7</accession>
<dbReference type="Gene3D" id="2.160.10.10">
    <property type="entry name" value="Hexapeptide repeat proteins"/>
    <property type="match status" value="1"/>
</dbReference>
<evidence type="ECO:0000256" key="7">
    <source>
        <dbReference type="ARBA" id="ARBA00022695"/>
    </source>
</evidence>
<name>A0A2N9M3K7_9BACT</name>
<dbReference type="GO" id="GO:0005737">
    <property type="term" value="C:cytoplasm"/>
    <property type="evidence" value="ECO:0007669"/>
    <property type="project" value="UniProtKB-SubCell"/>
</dbReference>
<proteinExistence type="inferred from homology"/>
<organism evidence="20 21">
    <name type="scientific">Candidatus Sulfuritelmatomonas gaucii</name>
    <dbReference type="NCBI Taxonomy" id="2043161"/>
    <lineage>
        <taxon>Bacteria</taxon>
        <taxon>Pseudomonadati</taxon>
        <taxon>Acidobacteriota</taxon>
        <taxon>Terriglobia</taxon>
        <taxon>Terriglobales</taxon>
        <taxon>Acidobacteriaceae</taxon>
        <taxon>Candidatus Sulfuritelmatomonas</taxon>
    </lineage>
</organism>
<dbReference type="GO" id="GO:0046872">
    <property type="term" value="F:metal ion binding"/>
    <property type="evidence" value="ECO:0007669"/>
    <property type="project" value="UniProtKB-KW"/>
</dbReference>
<dbReference type="InterPro" id="IPR018357">
    <property type="entry name" value="Hexapep_transf_CS"/>
</dbReference>
<dbReference type="GO" id="GO:0003977">
    <property type="term" value="F:UDP-N-acetylglucosamine diphosphorylase activity"/>
    <property type="evidence" value="ECO:0007669"/>
    <property type="project" value="UniProtKB-EC"/>
</dbReference>
<dbReference type="Gene3D" id="1.10.1780.10">
    <property type="entry name" value="Clp, N-terminal domain"/>
    <property type="match status" value="1"/>
</dbReference>
<keyword evidence="7 20" id="KW-0548">Nucleotidyltransferase</keyword>
<dbReference type="PANTHER" id="PTHR43584">
    <property type="entry name" value="NUCLEOTIDYL TRANSFERASE"/>
    <property type="match status" value="1"/>
</dbReference>
<dbReference type="InterPro" id="IPR038009">
    <property type="entry name" value="GlmU_C_LbH"/>
</dbReference>
<evidence type="ECO:0000256" key="16">
    <source>
        <dbReference type="ARBA" id="ARBA00048493"/>
    </source>
</evidence>
<keyword evidence="12" id="KW-0573">Peptidoglycan synthesis</keyword>
<dbReference type="InterPro" id="IPR004176">
    <property type="entry name" value="Clp_R_N"/>
</dbReference>
<dbReference type="InterPro" id="IPR001451">
    <property type="entry name" value="Hexapep"/>
</dbReference>
<comment type="similarity">
    <text evidence="4">In the N-terminal section; belongs to the N-acetylglucosamine-1-phosphate uridyltransferase family.</text>
</comment>
<dbReference type="GO" id="GO:0006048">
    <property type="term" value="P:UDP-N-acetylglucosamine biosynthetic process"/>
    <property type="evidence" value="ECO:0007669"/>
    <property type="project" value="InterPro"/>
</dbReference>
<gene>
    <name evidence="20" type="ORF">SBA5_730015</name>
</gene>
<evidence type="ECO:0000256" key="8">
    <source>
        <dbReference type="ARBA" id="ARBA00022723"/>
    </source>
</evidence>
<evidence type="ECO:0000256" key="2">
    <source>
        <dbReference type="ARBA" id="ARBA00004496"/>
    </source>
</evidence>
<comment type="catalytic activity">
    <reaction evidence="15">
        <text>alpha-D-glucosamine 1-phosphate + acetyl-CoA = N-acetyl-alpha-D-glucosamine 1-phosphate + CoA + H(+)</text>
        <dbReference type="Rhea" id="RHEA:13725"/>
        <dbReference type="ChEBI" id="CHEBI:15378"/>
        <dbReference type="ChEBI" id="CHEBI:57287"/>
        <dbReference type="ChEBI" id="CHEBI:57288"/>
        <dbReference type="ChEBI" id="CHEBI:57776"/>
        <dbReference type="ChEBI" id="CHEBI:58516"/>
        <dbReference type="EC" id="2.3.1.157"/>
    </reaction>
</comment>
<dbReference type="CDD" id="cd03353">
    <property type="entry name" value="LbH_GlmU_C"/>
    <property type="match status" value="1"/>
</dbReference>
<evidence type="ECO:0000256" key="6">
    <source>
        <dbReference type="ARBA" id="ARBA00022679"/>
    </source>
</evidence>
<comment type="cofactor">
    <cofactor evidence="1">
        <name>Mg(2+)</name>
        <dbReference type="ChEBI" id="CHEBI:18420"/>
    </cofactor>
</comment>
<dbReference type="GO" id="GO:0009252">
    <property type="term" value="P:peptidoglycan biosynthetic process"/>
    <property type="evidence" value="ECO:0007669"/>
    <property type="project" value="UniProtKB-KW"/>
</dbReference>
<dbReference type="PANTHER" id="PTHR43584:SF3">
    <property type="entry name" value="BIFUNCTIONAL PROTEIN GLMU"/>
    <property type="match status" value="1"/>
</dbReference>
<dbReference type="SUPFAM" id="SSF51161">
    <property type="entry name" value="Trimeric LpxA-like enzymes"/>
    <property type="match status" value="1"/>
</dbReference>
<keyword evidence="8" id="KW-0479">Metal-binding</keyword>
<dbReference type="InterPro" id="IPR011004">
    <property type="entry name" value="Trimer_LpxA-like_sf"/>
</dbReference>
<evidence type="ECO:0000256" key="1">
    <source>
        <dbReference type="ARBA" id="ARBA00001946"/>
    </source>
</evidence>
<dbReference type="Pfam" id="PF02861">
    <property type="entry name" value="Clp_N"/>
    <property type="match status" value="1"/>
</dbReference>
<comment type="subcellular location">
    <subcellularLocation>
        <location evidence="2">Cytoplasm</location>
    </subcellularLocation>
</comment>
<dbReference type="AlphaFoldDB" id="A0A2N9M3K7"/>
<evidence type="ECO:0000256" key="9">
    <source>
        <dbReference type="ARBA" id="ARBA00022737"/>
    </source>
</evidence>
<comment type="similarity">
    <text evidence="3">In the C-terminal section; belongs to the transferase hexapeptide repeat family.</text>
</comment>
<dbReference type="InterPro" id="IPR050065">
    <property type="entry name" value="GlmU-like"/>
</dbReference>
<comment type="function">
    <text evidence="17">Catalyzes the last two sequential reactions in the de novo biosynthetic pathway for UDP-N-acetylglucosamine (UDP-GlcNAc). The C-terminal domain catalyzes the transfer of acetyl group from acetyl coenzyme A to glucosamine-1-phosphate (GlcN-1-P) to produce N-acetylglucosamine-1-phosphate (GlcNAc-1-P), which is converted into UDP-GlcNAc by the transfer of uridine 5-monophosphate (from uridine 5-triphosphate), a reaction catalyzed by the N-terminal domain.</text>
</comment>
<dbReference type="Pfam" id="PF00132">
    <property type="entry name" value="Hexapep"/>
    <property type="match status" value="3"/>
</dbReference>
<dbReference type="PROSITE" id="PS00101">
    <property type="entry name" value="HEXAPEP_TRANSFERASES"/>
    <property type="match status" value="1"/>
</dbReference>
<dbReference type="InterPro" id="IPR036628">
    <property type="entry name" value="Clp_N_dom_sf"/>
</dbReference>
<evidence type="ECO:0000256" key="12">
    <source>
        <dbReference type="ARBA" id="ARBA00022984"/>
    </source>
</evidence>
<keyword evidence="10" id="KW-0460">Magnesium</keyword>
<comment type="catalytic activity">
    <reaction evidence="16">
        <text>N-acetyl-alpha-D-glucosamine 1-phosphate + UTP + H(+) = UDP-N-acetyl-alpha-D-glucosamine + diphosphate</text>
        <dbReference type="Rhea" id="RHEA:13509"/>
        <dbReference type="ChEBI" id="CHEBI:15378"/>
        <dbReference type="ChEBI" id="CHEBI:33019"/>
        <dbReference type="ChEBI" id="CHEBI:46398"/>
        <dbReference type="ChEBI" id="CHEBI:57705"/>
        <dbReference type="ChEBI" id="CHEBI:57776"/>
        <dbReference type="EC" id="2.7.7.23"/>
    </reaction>
</comment>
<evidence type="ECO:0000256" key="14">
    <source>
        <dbReference type="ARBA" id="ARBA00023316"/>
    </source>
</evidence>
<dbReference type="EMBL" id="OKRB01000134">
    <property type="protein sequence ID" value="SPE30031.1"/>
    <property type="molecule type" value="Genomic_DNA"/>
</dbReference>
<evidence type="ECO:0000313" key="20">
    <source>
        <dbReference type="EMBL" id="SPE30031.1"/>
    </source>
</evidence>
<dbReference type="Proteomes" id="UP000239735">
    <property type="component" value="Unassembled WGS sequence"/>
</dbReference>
<keyword evidence="6 20" id="KW-0808">Transferase</keyword>
<dbReference type="GO" id="GO:0071555">
    <property type="term" value="P:cell wall organization"/>
    <property type="evidence" value="ECO:0007669"/>
    <property type="project" value="UniProtKB-KW"/>
</dbReference>
<evidence type="ECO:0000256" key="4">
    <source>
        <dbReference type="ARBA" id="ARBA00007947"/>
    </source>
</evidence>
<evidence type="ECO:0000256" key="11">
    <source>
        <dbReference type="ARBA" id="ARBA00022960"/>
    </source>
</evidence>
<dbReference type="SUPFAM" id="SSF81923">
    <property type="entry name" value="Double Clp-N motif"/>
    <property type="match status" value="1"/>
</dbReference>
<evidence type="ECO:0000256" key="3">
    <source>
        <dbReference type="ARBA" id="ARBA00007707"/>
    </source>
</evidence>